<sequence>VPGALRRSVHKQQEFFLFLARRAGQMARRAVESGTLRNLLWKLRVAHDEVARRAVGKFKEERHNGYLRV</sequence>
<reference evidence="1 2" key="1">
    <citation type="journal article" date="2018" name="Front. Plant Sci.">
        <title>Red Clover (Trifolium pratense) and Zigzag Clover (T. medium) - A Picture of Genomic Similarities and Differences.</title>
        <authorList>
            <person name="Dluhosova J."/>
            <person name="Istvanek J."/>
            <person name="Nedelnik J."/>
            <person name="Repkova J."/>
        </authorList>
    </citation>
    <scope>NUCLEOTIDE SEQUENCE [LARGE SCALE GENOMIC DNA]</scope>
    <source>
        <strain evidence="2">cv. 10/8</strain>
        <tissue evidence="1">Leaf</tissue>
    </source>
</reference>
<feature type="non-terminal residue" evidence="1">
    <location>
        <position position="1"/>
    </location>
</feature>
<comment type="caution">
    <text evidence="1">The sequence shown here is derived from an EMBL/GenBank/DDBJ whole genome shotgun (WGS) entry which is preliminary data.</text>
</comment>
<evidence type="ECO:0000313" key="1">
    <source>
        <dbReference type="EMBL" id="MCI48522.1"/>
    </source>
</evidence>
<organism evidence="1 2">
    <name type="scientific">Trifolium medium</name>
    <dbReference type="NCBI Taxonomy" id="97028"/>
    <lineage>
        <taxon>Eukaryota</taxon>
        <taxon>Viridiplantae</taxon>
        <taxon>Streptophyta</taxon>
        <taxon>Embryophyta</taxon>
        <taxon>Tracheophyta</taxon>
        <taxon>Spermatophyta</taxon>
        <taxon>Magnoliopsida</taxon>
        <taxon>eudicotyledons</taxon>
        <taxon>Gunneridae</taxon>
        <taxon>Pentapetalae</taxon>
        <taxon>rosids</taxon>
        <taxon>fabids</taxon>
        <taxon>Fabales</taxon>
        <taxon>Fabaceae</taxon>
        <taxon>Papilionoideae</taxon>
        <taxon>50 kb inversion clade</taxon>
        <taxon>NPAAA clade</taxon>
        <taxon>Hologalegina</taxon>
        <taxon>IRL clade</taxon>
        <taxon>Trifolieae</taxon>
        <taxon>Trifolium</taxon>
    </lineage>
</organism>
<proteinExistence type="predicted"/>
<feature type="non-terminal residue" evidence="1">
    <location>
        <position position="69"/>
    </location>
</feature>
<accession>A0A392SJA2</accession>
<protein>
    <submittedName>
        <fullName evidence="1">Uncharacterized protein</fullName>
    </submittedName>
</protein>
<dbReference type="Proteomes" id="UP000265520">
    <property type="component" value="Unassembled WGS sequence"/>
</dbReference>
<dbReference type="EMBL" id="LXQA010387586">
    <property type="protein sequence ID" value="MCI48522.1"/>
    <property type="molecule type" value="Genomic_DNA"/>
</dbReference>
<name>A0A392SJA2_9FABA</name>
<keyword evidence="2" id="KW-1185">Reference proteome</keyword>
<dbReference type="AlphaFoldDB" id="A0A392SJA2"/>
<evidence type="ECO:0000313" key="2">
    <source>
        <dbReference type="Proteomes" id="UP000265520"/>
    </source>
</evidence>